<dbReference type="PROSITE" id="PS50112">
    <property type="entry name" value="PAS"/>
    <property type="match status" value="2"/>
</dbReference>
<dbReference type="Gene3D" id="3.30.565.10">
    <property type="entry name" value="Histidine kinase-like ATPase, C-terminal domain"/>
    <property type="match status" value="1"/>
</dbReference>
<protein>
    <recommendedName>
        <fullName evidence="2">histidine kinase</fullName>
        <ecNumber evidence="2">2.7.13.3</ecNumber>
    </recommendedName>
</protein>
<dbReference type="Pfam" id="PF02518">
    <property type="entry name" value="HATPase_c"/>
    <property type="match status" value="1"/>
</dbReference>
<dbReference type="SUPFAM" id="SSF55785">
    <property type="entry name" value="PYP-like sensor domain (PAS domain)"/>
    <property type="match status" value="2"/>
</dbReference>
<dbReference type="Pfam" id="PF00989">
    <property type="entry name" value="PAS"/>
    <property type="match status" value="1"/>
</dbReference>
<feature type="domain" description="PAS" evidence="11">
    <location>
        <begin position="337"/>
        <end position="389"/>
    </location>
</feature>
<keyword evidence="3" id="KW-0597">Phosphoprotein</keyword>
<dbReference type="Proteomes" id="UP000199053">
    <property type="component" value="Unassembled WGS sequence"/>
</dbReference>
<dbReference type="SMART" id="SM00387">
    <property type="entry name" value="HATPase_c"/>
    <property type="match status" value="1"/>
</dbReference>
<evidence type="ECO:0000256" key="3">
    <source>
        <dbReference type="ARBA" id="ARBA00022553"/>
    </source>
</evidence>
<keyword evidence="8" id="KW-0902">Two-component regulatory system</keyword>
<dbReference type="InterPro" id="IPR036890">
    <property type="entry name" value="HATPase_C_sf"/>
</dbReference>
<dbReference type="InterPro" id="IPR013767">
    <property type="entry name" value="PAS_fold"/>
</dbReference>
<feature type="domain" description="PAC" evidence="12">
    <location>
        <begin position="408"/>
        <end position="466"/>
    </location>
</feature>
<proteinExistence type="predicted"/>
<dbReference type="SMART" id="SM00091">
    <property type="entry name" value="PAS"/>
    <property type="match status" value="2"/>
</dbReference>
<keyword evidence="9" id="KW-1133">Transmembrane helix</keyword>
<evidence type="ECO:0000256" key="2">
    <source>
        <dbReference type="ARBA" id="ARBA00012438"/>
    </source>
</evidence>
<evidence type="ECO:0000313" key="14">
    <source>
        <dbReference type="Proteomes" id="UP000199053"/>
    </source>
</evidence>
<feature type="domain" description="PAS" evidence="11">
    <location>
        <begin position="467"/>
        <end position="512"/>
    </location>
</feature>
<evidence type="ECO:0000259" key="10">
    <source>
        <dbReference type="PROSITE" id="PS50109"/>
    </source>
</evidence>
<organism evidence="13 14">
    <name type="scientific">Maridesulfovibrio ferrireducens</name>
    <dbReference type="NCBI Taxonomy" id="246191"/>
    <lineage>
        <taxon>Bacteria</taxon>
        <taxon>Pseudomonadati</taxon>
        <taxon>Thermodesulfobacteriota</taxon>
        <taxon>Desulfovibrionia</taxon>
        <taxon>Desulfovibrionales</taxon>
        <taxon>Desulfovibrionaceae</taxon>
        <taxon>Maridesulfovibrio</taxon>
    </lineage>
</organism>
<dbReference type="InterPro" id="IPR013656">
    <property type="entry name" value="PAS_4"/>
</dbReference>
<keyword evidence="4" id="KW-0808">Transferase</keyword>
<dbReference type="GO" id="GO:0005524">
    <property type="term" value="F:ATP binding"/>
    <property type="evidence" value="ECO:0007669"/>
    <property type="project" value="UniProtKB-KW"/>
</dbReference>
<dbReference type="EC" id="2.7.13.3" evidence="2"/>
<dbReference type="GO" id="GO:0000155">
    <property type="term" value="F:phosphorelay sensor kinase activity"/>
    <property type="evidence" value="ECO:0007669"/>
    <property type="project" value="InterPro"/>
</dbReference>
<dbReference type="PROSITE" id="PS50113">
    <property type="entry name" value="PAC"/>
    <property type="match status" value="1"/>
</dbReference>
<dbReference type="InterPro" id="IPR035965">
    <property type="entry name" value="PAS-like_dom_sf"/>
</dbReference>
<evidence type="ECO:0000313" key="13">
    <source>
        <dbReference type="EMBL" id="SDK87126.1"/>
    </source>
</evidence>
<feature type="transmembrane region" description="Helical" evidence="9">
    <location>
        <begin position="16"/>
        <end position="39"/>
    </location>
</feature>
<dbReference type="PROSITE" id="PS50109">
    <property type="entry name" value="HIS_KIN"/>
    <property type="match status" value="1"/>
</dbReference>
<dbReference type="SMART" id="SM00388">
    <property type="entry name" value="HisKA"/>
    <property type="match status" value="1"/>
</dbReference>
<evidence type="ECO:0000256" key="8">
    <source>
        <dbReference type="ARBA" id="ARBA00023012"/>
    </source>
</evidence>
<dbReference type="CDD" id="cd00130">
    <property type="entry name" value="PAS"/>
    <property type="match status" value="1"/>
</dbReference>
<dbReference type="PROSITE" id="PS51257">
    <property type="entry name" value="PROKAR_LIPOPROTEIN"/>
    <property type="match status" value="1"/>
</dbReference>
<dbReference type="SUPFAM" id="SSF55874">
    <property type="entry name" value="ATPase domain of HSP90 chaperone/DNA topoisomerase II/histidine kinase"/>
    <property type="match status" value="1"/>
</dbReference>
<keyword evidence="9" id="KW-0472">Membrane</keyword>
<dbReference type="OrthoDB" id="5438009at2"/>
<dbReference type="Gene3D" id="1.10.287.130">
    <property type="match status" value="1"/>
</dbReference>
<dbReference type="InterPro" id="IPR001610">
    <property type="entry name" value="PAC"/>
</dbReference>
<dbReference type="SMART" id="SM00086">
    <property type="entry name" value="PAC"/>
    <property type="match status" value="1"/>
</dbReference>
<evidence type="ECO:0000259" key="11">
    <source>
        <dbReference type="PROSITE" id="PS50112"/>
    </source>
</evidence>
<evidence type="ECO:0000256" key="7">
    <source>
        <dbReference type="ARBA" id="ARBA00022840"/>
    </source>
</evidence>
<sequence length="846" mass="95766">MKIKSIHTLNERIRNYLCFFLTIFIACSSFSLLLFFWMINSEVNERVDTWGTYFSNRIDFIENIMQSKSSLDYGLTSILRVSQQGEIFNSRPHPVKNDDISRSSLFNKIKDFKPGQICLIQKAKNNNRDEPTLFLTKRLDNSFVIAEFKSETLLPVSPKDTDIFIFDKENECIFYTSDKYNLHEDKIHKIMFSSFRIFASAKIKIEKAGSITVVVVKDISAEFYGATLFMILALATVIIILKRSTFLTWDLEETEEDFVRIKNLLANVSMLPGEKLNHLPAIEYAAEKIRKVNWEAEAEKMSFIENQKYILTTSFFAGNILRLLDEITAHSKEIAISRQEYKDLVQRVHSIIVRMDLNGNCTFFNEYAESFFGFSQEEMLGKSIIGTIIPRTKNNDSDLEKLIHGMTTNPELTPISNNQNVRKDGSSVWIYWSNSPVYDDDGNTIEILSVGTDITERKRVELELHRTRNYIKNIIDSMPSIIIGVNSTGEIVHFNSNAEKNATIAANQLLGKKVEEAFPSLAQYTSRIEKAIETGVPETEIRTPQASQNQKYQDIMIYPLSGDIKGAVIRIDDATERAKIEEIMIQTEKMMSIGGLAAGMAHEINNPLGGILQGIQNIIRRFSPELAPNIKAAEKAGCNMDSVLAYMEDRKIIKTLEGITESGVRAAEIVSRMLEFSRKSDSSKTSCDIRILLDKSISLATQDYNPNKKYDFKQIKITRDYAESLNSALCAGTEIEQVFLNLLRNSAQAMDDWKEMEAQPEISVKISNLGDMVKCTISDNGPGINKDTRKRIFEPFYTTKDPGYGTGLGLSVSYFIITQNHKGSLNVESTQGKGTTFTILLPAIQN</sequence>
<dbReference type="InterPro" id="IPR000014">
    <property type="entry name" value="PAS"/>
</dbReference>
<evidence type="ECO:0000256" key="5">
    <source>
        <dbReference type="ARBA" id="ARBA00022741"/>
    </source>
</evidence>
<dbReference type="InterPro" id="IPR005467">
    <property type="entry name" value="His_kinase_dom"/>
</dbReference>
<keyword evidence="14" id="KW-1185">Reference proteome</keyword>
<keyword evidence="5" id="KW-0547">Nucleotide-binding</keyword>
<dbReference type="InterPro" id="IPR003661">
    <property type="entry name" value="HisK_dim/P_dom"/>
</dbReference>
<dbReference type="PANTHER" id="PTHR43065">
    <property type="entry name" value="SENSOR HISTIDINE KINASE"/>
    <property type="match status" value="1"/>
</dbReference>
<evidence type="ECO:0000259" key="12">
    <source>
        <dbReference type="PROSITE" id="PS50113"/>
    </source>
</evidence>
<dbReference type="NCBIfam" id="TIGR00229">
    <property type="entry name" value="sensory_box"/>
    <property type="match status" value="2"/>
</dbReference>
<dbReference type="InterPro" id="IPR000700">
    <property type="entry name" value="PAS-assoc_C"/>
</dbReference>
<dbReference type="AlphaFoldDB" id="A0A1G9FFL2"/>
<dbReference type="SUPFAM" id="SSF47384">
    <property type="entry name" value="Homodimeric domain of signal transducing histidine kinase"/>
    <property type="match status" value="1"/>
</dbReference>
<dbReference type="InterPro" id="IPR004358">
    <property type="entry name" value="Sig_transdc_His_kin-like_C"/>
</dbReference>
<accession>A0A1G9FFL2</accession>
<dbReference type="InterPro" id="IPR036097">
    <property type="entry name" value="HisK_dim/P_sf"/>
</dbReference>
<keyword evidence="7" id="KW-0067">ATP-binding</keyword>
<evidence type="ECO:0000256" key="4">
    <source>
        <dbReference type="ARBA" id="ARBA00022679"/>
    </source>
</evidence>
<reference evidence="14" key="1">
    <citation type="submission" date="2016-10" db="EMBL/GenBank/DDBJ databases">
        <authorList>
            <person name="Varghese N."/>
            <person name="Submissions S."/>
        </authorList>
    </citation>
    <scope>NUCLEOTIDE SEQUENCE [LARGE SCALE GENOMIC DNA]</scope>
    <source>
        <strain evidence="14">DSM 16995</strain>
    </source>
</reference>
<feature type="domain" description="Histidine kinase" evidence="10">
    <location>
        <begin position="599"/>
        <end position="845"/>
    </location>
</feature>
<evidence type="ECO:0000256" key="6">
    <source>
        <dbReference type="ARBA" id="ARBA00022777"/>
    </source>
</evidence>
<dbReference type="GO" id="GO:0006355">
    <property type="term" value="P:regulation of DNA-templated transcription"/>
    <property type="evidence" value="ECO:0007669"/>
    <property type="project" value="InterPro"/>
</dbReference>
<dbReference type="PANTHER" id="PTHR43065:SF42">
    <property type="entry name" value="TWO-COMPONENT SENSOR PPRA"/>
    <property type="match status" value="1"/>
</dbReference>
<dbReference type="STRING" id="246191.SAMN05660337_1519"/>
<keyword evidence="9" id="KW-0812">Transmembrane</keyword>
<dbReference type="Pfam" id="PF08448">
    <property type="entry name" value="PAS_4"/>
    <property type="match status" value="1"/>
</dbReference>
<gene>
    <name evidence="13" type="ORF">SAMN05660337_1519</name>
</gene>
<dbReference type="EMBL" id="FNGA01000002">
    <property type="protein sequence ID" value="SDK87126.1"/>
    <property type="molecule type" value="Genomic_DNA"/>
</dbReference>
<dbReference type="Gene3D" id="3.30.450.20">
    <property type="entry name" value="PAS domain"/>
    <property type="match status" value="2"/>
</dbReference>
<evidence type="ECO:0000256" key="9">
    <source>
        <dbReference type="SAM" id="Phobius"/>
    </source>
</evidence>
<dbReference type="RefSeq" id="WP_092159774.1">
    <property type="nucleotide sequence ID" value="NZ_FNGA01000002.1"/>
</dbReference>
<name>A0A1G9FFL2_9BACT</name>
<comment type="catalytic activity">
    <reaction evidence="1">
        <text>ATP + protein L-histidine = ADP + protein N-phospho-L-histidine.</text>
        <dbReference type="EC" id="2.7.13.3"/>
    </reaction>
</comment>
<dbReference type="CDD" id="cd00082">
    <property type="entry name" value="HisKA"/>
    <property type="match status" value="1"/>
</dbReference>
<dbReference type="InterPro" id="IPR003594">
    <property type="entry name" value="HATPase_dom"/>
</dbReference>
<keyword evidence="6" id="KW-0418">Kinase</keyword>
<evidence type="ECO:0000256" key="1">
    <source>
        <dbReference type="ARBA" id="ARBA00000085"/>
    </source>
</evidence>
<dbReference type="PRINTS" id="PR00344">
    <property type="entry name" value="BCTRLSENSOR"/>
</dbReference>